<evidence type="ECO:0000259" key="4">
    <source>
        <dbReference type="PROSITE" id="PS51118"/>
    </source>
</evidence>
<reference evidence="5 6" key="1">
    <citation type="submission" date="2018-04" db="EMBL/GenBank/DDBJ databases">
        <title>Pedobacter chongqingensis sp. nov., isolated from a rottenly hemp rope.</title>
        <authorList>
            <person name="Cai Y."/>
        </authorList>
    </citation>
    <scope>NUCLEOTIDE SEQUENCE [LARGE SCALE GENOMIC DNA]</scope>
    <source>
        <strain evidence="5 6">FJ4-8</strain>
    </source>
</reference>
<evidence type="ECO:0000313" key="6">
    <source>
        <dbReference type="Proteomes" id="UP000245647"/>
    </source>
</evidence>
<dbReference type="PANTHER" id="PTHR33204">
    <property type="entry name" value="TRANSCRIPTIONAL REGULATOR, MARR FAMILY"/>
    <property type="match status" value="1"/>
</dbReference>
<dbReference type="Pfam" id="PF01638">
    <property type="entry name" value="HxlR"/>
    <property type="match status" value="1"/>
</dbReference>
<evidence type="ECO:0000256" key="3">
    <source>
        <dbReference type="ARBA" id="ARBA00023163"/>
    </source>
</evidence>
<dbReference type="Proteomes" id="UP000245647">
    <property type="component" value="Unassembled WGS sequence"/>
</dbReference>
<dbReference type="RefSeq" id="WP_109415828.1">
    <property type="nucleotide sequence ID" value="NZ_QEAS01000008.1"/>
</dbReference>
<proteinExistence type="predicted"/>
<evidence type="ECO:0000313" key="5">
    <source>
        <dbReference type="EMBL" id="PWG80541.1"/>
    </source>
</evidence>
<evidence type="ECO:0000256" key="1">
    <source>
        <dbReference type="ARBA" id="ARBA00023015"/>
    </source>
</evidence>
<gene>
    <name evidence="5" type="ORF">DDR33_10915</name>
</gene>
<dbReference type="InterPro" id="IPR036388">
    <property type="entry name" value="WH-like_DNA-bd_sf"/>
</dbReference>
<dbReference type="InterPro" id="IPR036390">
    <property type="entry name" value="WH_DNA-bd_sf"/>
</dbReference>
<dbReference type="SUPFAM" id="SSF46785">
    <property type="entry name" value="Winged helix' DNA-binding domain"/>
    <property type="match status" value="1"/>
</dbReference>
<accession>A0A2U2PGL7</accession>
<feature type="domain" description="HTH hxlR-type" evidence="4">
    <location>
        <begin position="17"/>
        <end position="120"/>
    </location>
</feature>
<keyword evidence="6" id="KW-1185">Reference proteome</keyword>
<dbReference type="GO" id="GO:0003677">
    <property type="term" value="F:DNA binding"/>
    <property type="evidence" value="ECO:0007669"/>
    <property type="project" value="UniProtKB-KW"/>
</dbReference>
<protein>
    <submittedName>
        <fullName evidence="5">Transcriptional regulator</fullName>
    </submittedName>
</protein>
<organism evidence="5 6">
    <name type="scientific">Pararcticibacter amylolyticus</name>
    <dbReference type="NCBI Taxonomy" id="2173175"/>
    <lineage>
        <taxon>Bacteria</taxon>
        <taxon>Pseudomonadati</taxon>
        <taxon>Bacteroidota</taxon>
        <taxon>Sphingobacteriia</taxon>
        <taxon>Sphingobacteriales</taxon>
        <taxon>Sphingobacteriaceae</taxon>
        <taxon>Pararcticibacter</taxon>
    </lineage>
</organism>
<dbReference type="Gene3D" id="1.10.10.10">
    <property type="entry name" value="Winged helix-like DNA-binding domain superfamily/Winged helix DNA-binding domain"/>
    <property type="match status" value="1"/>
</dbReference>
<dbReference type="EMBL" id="QEAS01000008">
    <property type="protein sequence ID" value="PWG80541.1"/>
    <property type="molecule type" value="Genomic_DNA"/>
</dbReference>
<dbReference type="PROSITE" id="PS51118">
    <property type="entry name" value="HTH_HXLR"/>
    <property type="match status" value="1"/>
</dbReference>
<keyword evidence="2" id="KW-0238">DNA-binding</keyword>
<name>A0A2U2PGL7_9SPHI</name>
<comment type="caution">
    <text evidence="5">The sequence shown here is derived from an EMBL/GenBank/DDBJ whole genome shotgun (WGS) entry which is preliminary data.</text>
</comment>
<dbReference type="AlphaFoldDB" id="A0A2U2PGL7"/>
<keyword evidence="1" id="KW-0805">Transcription regulation</keyword>
<dbReference type="InterPro" id="IPR002577">
    <property type="entry name" value="HTH_HxlR"/>
</dbReference>
<dbReference type="OrthoDB" id="769662at2"/>
<evidence type="ECO:0000256" key="2">
    <source>
        <dbReference type="ARBA" id="ARBA00023125"/>
    </source>
</evidence>
<keyword evidence="3" id="KW-0804">Transcription</keyword>
<sequence length="127" mass="14815">MKEIQEMEVPVITREECNAHVGHIRDALYVLNGKWKLPLIFTLSEAPKRFGELQRVLEGITPKILTKELKELELNGFVVRKVYPTTPVTVIYEATSYSSTLQNVLHELREWGARHREKIREDMRKAD</sequence>